<name>A0A822Y007_NELNU</name>
<organism evidence="1 2">
    <name type="scientific">Nelumbo nucifera</name>
    <name type="common">Sacred lotus</name>
    <dbReference type="NCBI Taxonomy" id="4432"/>
    <lineage>
        <taxon>Eukaryota</taxon>
        <taxon>Viridiplantae</taxon>
        <taxon>Streptophyta</taxon>
        <taxon>Embryophyta</taxon>
        <taxon>Tracheophyta</taxon>
        <taxon>Spermatophyta</taxon>
        <taxon>Magnoliopsida</taxon>
        <taxon>Proteales</taxon>
        <taxon>Nelumbonaceae</taxon>
        <taxon>Nelumbo</taxon>
    </lineage>
</organism>
<dbReference type="AlphaFoldDB" id="A0A822Y007"/>
<keyword evidence="2" id="KW-1185">Reference proteome</keyword>
<protein>
    <submittedName>
        <fullName evidence="1">Uncharacterized protein</fullName>
    </submittedName>
</protein>
<gene>
    <name evidence="1" type="ORF">HUJ06_025839</name>
</gene>
<proteinExistence type="predicted"/>
<evidence type="ECO:0000313" key="2">
    <source>
        <dbReference type="Proteomes" id="UP000607653"/>
    </source>
</evidence>
<comment type="caution">
    <text evidence="1">The sequence shown here is derived from an EMBL/GenBank/DDBJ whole genome shotgun (WGS) entry which is preliminary data.</text>
</comment>
<accession>A0A822Y007</accession>
<evidence type="ECO:0000313" key="1">
    <source>
        <dbReference type="EMBL" id="DAD24375.1"/>
    </source>
</evidence>
<reference evidence="1 2" key="1">
    <citation type="journal article" date="2020" name="Mol. Biol. Evol.">
        <title>Distinct Expression and Methylation Patterns for Genes with Different Fates following a Single Whole-Genome Duplication in Flowering Plants.</title>
        <authorList>
            <person name="Shi T."/>
            <person name="Rahmani R.S."/>
            <person name="Gugger P.F."/>
            <person name="Wang M."/>
            <person name="Li H."/>
            <person name="Zhang Y."/>
            <person name="Li Z."/>
            <person name="Wang Q."/>
            <person name="Van de Peer Y."/>
            <person name="Marchal K."/>
            <person name="Chen J."/>
        </authorList>
    </citation>
    <scope>NUCLEOTIDE SEQUENCE [LARGE SCALE GENOMIC DNA]</scope>
    <source>
        <tissue evidence="1">Leaf</tissue>
    </source>
</reference>
<dbReference type="Proteomes" id="UP000607653">
    <property type="component" value="Unassembled WGS sequence"/>
</dbReference>
<dbReference type="EMBL" id="DUZY01000001">
    <property type="protein sequence ID" value="DAD24375.1"/>
    <property type="molecule type" value="Genomic_DNA"/>
</dbReference>
<sequence>MRSSSNVITIDGRDAVLARGLPSIKRLTANAWNFLLLSERVEFLFISGALPTSLDFGLSAGGSTPRF</sequence>